<feature type="chain" id="PRO_5026718591" description="AUGMIN subunit 8" evidence="3">
    <location>
        <begin position="20"/>
        <end position="641"/>
    </location>
</feature>
<name>A0A6N2MQZ6_SALVM</name>
<feature type="region of interest" description="Disordered" evidence="2">
    <location>
        <begin position="353"/>
        <end position="403"/>
    </location>
</feature>
<dbReference type="GO" id="GO:0005880">
    <property type="term" value="C:nuclear microtubule"/>
    <property type="evidence" value="ECO:0007669"/>
    <property type="project" value="TreeGrafter"/>
</dbReference>
<protein>
    <recommendedName>
        <fullName evidence="5">AUGMIN subunit 8</fullName>
    </recommendedName>
</protein>
<comment type="similarity">
    <text evidence="1">Belongs to the QWRF family.</text>
</comment>
<evidence type="ECO:0000313" key="4">
    <source>
        <dbReference type="EMBL" id="VFU56720.1"/>
    </source>
</evidence>
<dbReference type="AlphaFoldDB" id="A0A6N2MQZ6"/>
<feature type="compositionally biased region" description="Polar residues" evidence="2">
    <location>
        <begin position="353"/>
        <end position="372"/>
    </location>
</feature>
<feature type="compositionally biased region" description="Polar residues" evidence="2">
    <location>
        <begin position="182"/>
        <end position="198"/>
    </location>
</feature>
<dbReference type="PANTHER" id="PTHR31807">
    <property type="entry name" value="AUGMIN FAMILY MEMBER"/>
    <property type="match status" value="1"/>
</dbReference>
<feature type="compositionally biased region" description="Low complexity" evidence="2">
    <location>
        <begin position="52"/>
        <end position="63"/>
    </location>
</feature>
<dbReference type="GO" id="GO:0008017">
    <property type="term" value="F:microtubule binding"/>
    <property type="evidence" value="ECO:0007669"/>
    <property type="project" value="TreeGrafter"/>
</dbReference>
<gene>
    <name evidence="4" type="ORF">SVIM_LOCUS408068</name>
</gene>
<sequence length="641" mass="70174">MTVNARCVTLLIFLCHVLAPDDLSLCKDFLMDVCELEKHTAVLDKPRPPLVSAERNSNAAAAARRPRTREVSSRYKSPSSTTPSVARRFPSPSLTRTLSAPSQVLPKRSQSAERRRPSFPPSPPNPSTPVQDSSVDVQFPSRRLSAGGRLQESLWPSTMRSLSVSFQSDSISIPISKKEKTVNNVTSDRTLRPSSNVVHKQAETPAGSRKPTPERKRSPLKGKNSQDQSENAKPVDGIHSRLIDQHRWPSRIGGKVSSNTSLNRGVDLTDKSVKTLSTPVRIGLSSLRRTPTPDSVIKPLQNSAGDTAKLSLEEIGIVSEVNSVGDKLQRITGAQKLVASSLSDRISLVTSAVRSQSLPSTGSRPASPSRTCISRGGSPARTRPSTPPTGVSPSRIRPSSVSSQVNNSTSVLSFIADFKRGKKGASYIEDAHQIRLLYNRYLQWRFANARAGAVLYIQKVTAERTLYNVWDTTLALWESVIRKRINLQQLKLELKLNAVLTDQIACLDDWALLEKDHIDSLSGAVEDLEASTLRLPMTGGAKADIESLKVAICSAVDVMQAMGSSICSLLPRVEEMNALVYELAIVAAQEKTKLDQCEALLASTTAMQVEEYSIRTHRIQMKEALEKQQPPLMAMKTPSWP</sequence>
<reference evidence="4" key="1">
    <citation type="submission" date="2019-03" db="EMBL/GenBank/DDBJ databases">
        <authorList>
            <person name="Mank J."/>
            <person name="Almeida P."/>
        </authorList>
    </citation>
    <scope>NUCLEOTIDE SEQUENCE</scope>
    <source>
        <strain evidence="4">78183</strain>
    </source>
</reference>
<feature type="signal peptide" evidence="3">
    <location>
        <begin position="1"/>
        <end position="19"/>
    </location>
</feature>
<dbReference type="InterPro" id="IPR007573">
    <property type="entry name" value="QWRF"/>
</dbReference>
<organism evidence="4">
    <name type="scientific">Salix viminalis</name>
    <name type="common">Common osier</name>
    <name type="synonym">Basket willow</name>
    <dbReference type="NCBI Taxonomy" id="40686"/>
    <lineage>
        <taxon>Eukaryota</taxon>
        <taxon>Viridiplantae</taxon>
        <taxon>Streptophyta</taxon>
        <taxon>Embryophyta</taxon>
        <taxon>Tracheophyta</taxon>
        <taxon>Spermatophyta</taxon>
        <taxon>Magnoliopsida</taxon>
        <taxon>eudicotyledons</taxon>
        <taxon>Gunneridae</taxon>
        <taxon>Pentapetalae</taxon>
        <taxon>rosids</taxon>
        <taxon>fabids</taxon>
        <taxon>Malpighiales</taxon>
        <taxon>Salicaceae</taxon>
        <taxon>Saliceae</taxon>
        <taxon>Salix</taxon>
    </lineage>
</organism>
<feature type="compositionally biased region" description="Pro residues" evidence="2">
    <location>
        <begin position="118"/>
        <end position="127"/>
    </location>
</feature>
<evidence type="ECO:0000256" key="1">
    <source>
        <dbReference type="ARBA" id="ARBA00010016"/>
    </source>
</evidence>
<dbReference type="PANTHER" id="PTHR31807:SF37">
    <property type="entry name" value="HAUS AUGMIN-LIKE COMPLEX SUBUNIT 8"/>
    <property type="match status" value="1"/>
</dbReference>
<accession>A0A6N2MQZ6</accession>
<feature type="compositionally biased region" description="Polar residues" evidence="2">
    <location>
        <begin position="92"/>
        <end position="102"/>
    </location>
</feature>
<feature type="compositionally biased region" description="Polar residues" evidence="2">
    <location>
        <begin position="74"/>
        <end position="84"/>
    </location>
</feature>
<evidence type="ECO:0000256" key="3">
    <source>
        <dbReference type="SAM" id="SignalP"/>
    </source>
</evidence>
<evidence type="ECO:0008006" key="5">
    <source>
        <dbReference type="Google" id="ProtNLM"/>
    </source>
</evidence>
<proteinExistence type="inferred from homology"/>
<dbReference type="Pfam" id="PF04484">
    <property type="entry name" value="QWRF"/>
    <property type="match status" value="1"/>
</dbReference>
<dbReference type="EMBL" id="CAADRP010001929">
    <property type="protein sequence ID" value="VFU56720.1"/>
    <property type="molecule type" value="Genomic_DNA"/>
</dbReference>
<feature type="region of interest" description="Disordered" evidence="2">
    <location>
        <begin position="47"/>
        <end position="136"/>
    </location>
</feature>
<evidence type="ECO:0000256" key="2">
    <source>
        <dbReference type="SAM" id="MobiDB-lite"/>
    </source>
</evidence>
<feature type="compositionally biased region" description="Low complexity" evidence="2">
    <location>
        <begin position="378"/>
        <end position="403"/>
    </location>
</feature>
<dbReference type="GO" id="GO:0051225">
    <property type="term" value="P:spindle assembly"/>
    <property type="evidence" value="ECO:0007669"/>
    <property type="project" value="TreeGrafter"/>
</dbReference>
<keyword evidence="3" id="KW-0732">Signal</keyword>
<feature type="region of interest" description="Disordered" evidence="2">
    <location>
        <begin position="179"/>
        <end position="243"/>
    </location>
</feature>
<dbReference type="GO" id="GO:0005737">
    <property type="term" value="C:cytoplasm"/>
    <property type="evidence" value="ECO:0007669"/>
    <property type="project" value="TreeGrafter"/>
</dbReference>